<feature type="compositionally biased region" description="Basic and acidic residues" evidence="1">
    <location>
        <begin position="1"/>
        <end position="14"/>
    </location>
</feature>
<comment type="caution">
    <text evidence="2">The sequence shown here is derived from an EMBL/GenBank/DDBJ whole genome shotgun (WGS) entry which is preliminary data.</text>
</comment>
<evidence type="ECO:0000313" key="2">
    <source>
        <dbReference type="EMBL" id="RZS30512.1"/>
    </source>
</evidence>
<organism evidence="2 3">
    <name type="scientific">Herbihabitans rhizosphaerae</name>
    <dbReference type="NCBI Taxonomy" id="1872711"/>
    <lineage>
        <taxon>Bacteria</taxon>
        <taxon>Bacillati</taxon>
        <taxon>Actinomycetota</taxon>
        <taxon>Actinomycetes</taxon>
        <taxon>Pseudonocardiales</taxon>
        <taxon>Pseudonocardiaceae</taxon>
        <taxon>Herbihabitans</taxon>
    </lineage>
</organism>
<gene>
    <name evidence="2" type="ORF">EV193_11632</name>
</gene>
<feature type="compositionally biased region" description="Basic and acidic residues" evidence="1">
    <location>
        <begin position="124"/>
        <end position="138"/>
    </location>
</feature>
<keyword evidence="3" id="KW-1185">Reference proteome</keyword>
<feature type="compositionally biased region" description="Polar residues" evidence="1">
    <location>
        <begin position="15"/>
        <end position="32"/>
    </location>
</feature>
<dbReference type="AlphaFoldDB" id="A0A4V2ERD9"/>
<accession>A0A4V2ERD9</accession>
<name>A0A4V2ERD9_9PSEU</name>
<feature type="region of interest" description="Disordered" evidence="1">
    <location>
        <begin position="110"/>
        <end position="172"/>
    </location>
</feature>
<dbReference type="EMBL" id="SGWQ01000016">
    <property type="protein sequence ID" value="RZS30512.1"/>
    <property type="molecule type" value="Genomic_DNA"/>
</dbReference>
<evidence type="ECO:0000313" key="3">
    <source>
        <dbReference type="Proteomes" id="UP000294257"/>
    </source>
</evidence>
<evidence type="ECO:0000256" key="1">
    <source>
        <dbReference type="SAM" id="MobiDB-lite"/>
    </source>
</evidence>
<feature type="compositionally biased region" description="Polar residues" evidence="1">
    <location>
        <begin position="157"/>
        <end position="169"/>
    </location>
</feature>
<reference evidence="2 3" key="1">
    <citation type="submission" date="2019-02" db="EMBL/GenBank/DDBJ databases">
        <title>Genomic Encyclopedia of Type Strains, Phase IV (KMG-IV): sequencing the most valuable type-strain genomes for metagenomic binning, comparative biology and taxonomic classification.</title>
        <authorList>
            <person name="Goeker M."/>
        </authorList>
    </citation>
    <scope>NUCLEOTIDE SEQUENCE [LARGE SCALE GENOMIC DNA]</scope>
    <source>
        <strain evidence="2 3">DSM 101727</strain>
    </source>
</reference>
<sequence length="224" mass="25241">MRFRAPETLRDAKQQRQGVSPLNHTHGLNETGHNPDPPASVEEPIPLSLRPRPDPTKRHLLRKPLPAPVQFVVTRTHQLRGPLNTKVTVNPTPRLIECPPLPHMPRLLPTNHIPMQLGTNTGTDSERTARHDQKDQQQRLHHQVPSPTIRGRERSQDQAWQRRSQNSRSELGRLTLTVLPALTRPNSEFSGQNSSRMGWCDVSGRTYTQAITRRSGVVTGRGAT</sequence>
<feature type="region of interest" description="Disordered" evidence="1">
    <location>
        <begin position="1"/>
        <end position="63"/>
    </location>
</feature>
<proteinExistence type="predicted"/>
<dbReference type="Proteomes" id="UP000294257">
    <property type="component" value="Unassembled WGS sequence"/>
</dbReference>
<protein>
    <submittedName>
        <fullName evidence="2">Uncharacterized protein</fullName>
    </submittedName>
</protein>